<sequence length="75" mass="8519">MLSSWYKRLMRSPPYLSTPLRLLPLFALLVDLCFDAGSPTTSFAVWRSDLCCVVSDEAIGFVVLRRFSFLNEPTT</sequence>
<comment type="caution">
    <text evidence="1">The sequence shown here is derived from an EMBL/GenBank/DDBJ whole genome shotgun (WGS) entry which is preliminary data.</text>
</comment>
<accession>A0ACB9D700</accession>
<gene>
    <name evidence="1" type="ORF">L1987_59757</name>
</gene>
<evidence type="ECO:0000313" key="2">
    <source>
        <dbReference type="Proteomes" id="UP001056120"/>
    </source>
</evidence>
<protein>
    <submittedName>
        <fullName evidence="1">Uncharacterized protein</fullName>
    </submittedName>
</protein>
<name>A0ACB9D700_9ASTR</name>
<dbReference type="Proteomes" id="UP001056120">
    <property type="component" value="Linkage Group LG20"/>
</dbReference>
<proteinExistence type="predicted"/>
<reference evidence="2" key="1">
    <citation type="journal article" date="2022" name="Mol. Ecol. Resour.">
        <title>The genomes of chicory, endive, great burdock and yacon provide insights into Asteraceae palaeo-polyploidization history and plant inulin production.</title>
        <authorList>
            <person name="Fan W."/>
            <person name="Wang S."/>
            <person name="Wang H."/>
            <person name="Wang A."/>
            <person name="Jiang F."/>
            <person name="Liu H."/>
            <person name="Zhao H."/>
            <person name="Xu D."/>
            <person name="Zhang Y."/>
        </authorList>
    </citation>
    <scope>NUCLEOTIDE SEQUENCE [LARGE SCALE GENOMIC DNA]</scope>
    <source>
        <strain evidence="2">cv. Yunnan</strain>
    </source>
</reference>
<dbReference type="EMBL" id="CM042037">
    <property type="protein sequence ID" value="KAI3742077.1"/>
    <property type="molecule type" value="Genomic_DNA"/>
</dbReference>
<evidence type="ECO:0000313" key="1">
    <source>
        <dbReference type="EMBL" id="KAI3742077.1"/>
    </source>
</evidence>
<reference evidence="1 2" key="2">
    <citation type="journal article" date="2022" name="Mol. Ecol. Resour.">
        <title>The genomes of chicory, endive, great burdock and yacon provide insights into Asteraceae paleo-polyploidization history and plant inulin production.</title>
        <authorList>
            <person name="Fan W."/>
            <person name="Wang S."/>
            <person name="Wang H."/>
            <person name="Wang A."/>
            <person name="Jiang F."/>
            <person name="Liu H."/>
            <person name="Zhao H."/>
            <person name="Xu D."/>
            <person name="Zhang Y."/>
        </authorList>
    </citation>
    <scope>NUCLEOTIDE SEQUENCE [LARGE SCALE GENOMIC DNA]</scope>
    <source>
        <strain evidence="2">cv. Yunnan</strain>
        <tissue evidence="1">Leaves</tissue>
    </source>
</reference>
<keyword evidence="2" id="KW-1185">Reference proteome</keyword>
<organism evidence="1 2">
    <name type="scientific">Smallanthus sonchifolius</name>
    <dbReference type="NCBI Taxonomy" id="185202"/>
    <lineage>
        <taxon>Eukaryota</taxon>
        <taxon>Viridiplantae</taxon>
        <taxon>Streptophyta</taxon>
        <taxon>Embryophyta</taxon>
        <taxon>Tracheophyta</taxon>
        <taxon>Spermatophyta</taxon>
        <taxon>Magnoliopsida</taxon>
        <taxon>eudicotyledons</taxon>
        <taxon>Gunneridae</taxon>
        <taxon>Pentapetalae</taxon>
        <taxon>asterids</taxon>
        <taxon>campanulids</taxon>
        <taxon>Asterales</taxon>
        <taxon>Asteraceae</taxon>
        <taxon>Asteroideae</taxon>
        <taxon>Heliantheae alliance</taxon>
        <taxon>Millerieae</taxon>
        <taxon>Smallanthus</taxon>
    </lineage>
</organism>